<name>A0A7N8XEA7_9TELE</name>
<keyword evidence="28" id="KW-1185">Reference proteome</keyword>
<dbReference type="Pfam" id="PF16979">
    <property type="entry name" value="SIN1_PH"/>
    <property type="match status" value="1"/>
</dbReference>
<evidence type="ECO:0000256" key="10">
    <source>
        <dbReference type="ARBA" id="ARBA00014183"/>
    </source>
</evidence>
<keyword evidence="14" id="KW-1000">Mitochondrion outer membrane</keyword>
<evidence type="ECO:0000256" key="18">
    <source>
        <dbReference type="ARBA" id="ARBA00023136"/>
    </source>
</evidence>
<evidence type="ECO:0000256" key="21">
    <source>
        <dbReference type="ARBA" id="ARBA00023765"/>
    </source>
</evidence>
<evidence type="ECO:0000256" key="19">
    <source>
        <dbReference type="ARBA" id="ARBA00023228"/>
    </source>
</evidence>
<dbReference type="GO" id="GO:0038203">
    <property type="term" value="P:TORC2 signaling"/>
    <property type="evidence" value="ECO:0007669"/>
    <property type="project" value="UniProtKB-ARBA"/>
</dbReference>
<dbReference type="InterPro" id="IPR031567">
    <property type="entry name" value="CRIM_dom"/>
</dbReference>
<organism evidence="27 28">
    <name type="scientific">Mastacembelus armatus</name>
    <name type="common">zig-zag eel</name>
    <dbReference type="NCBI Taxonomy" id="205130"/>
    <lineage>
        <taxon>Eukaryota</taxon>
        <taxon>Metazoa</taxon>
        <taxon>Chordata</taxon>
        <taxon>Craniata</taxon>
        <taxon>Vertebrata</taxon>
        <taxon>Euteleostomi</taxon>
        <taxon>Actinopterygii</taxon>
        <taxon>Neopterygii</taxon>
        <taxon>Teleostei</taxon>
        <taxon>Neoteleostei</taxon>
        <taxon>Acanthomorphata</taxon>
        <taxon>Anabantaria</taxon>
        <taxon>Synbranchiformes</taxon>
        <taxon>Mastacembelidae</taxon>
        <taxon>Mastacembelus</taxon>
    </lineage>
</organism>
<evidence type="ECO:0000256" key="22">
    <source>
        <dbReference type="ARBA" id="ARBA00031431"/>
    </source>
</evidence>
<keyword evidence="17" id="KW-0496">Mitochondrion</keyword>
<evidence type="ECO:0000259" key="24">
    <source>
        <dbReference type="Pfam" id="PF16978"/>
    </source>
</evidence>
<keyword evidence="19" id="KW-0458">Lysosome</keyword>
<evidence type="ECO:0000256" key="20">
    <source>
        <dbReference type="ARBA" id="ARBA00023242"/>
    </source>
</evidence>
<comment type="subcellular location">
    <subcellularLocation>
        <location evidence="2">Cell membrane</location>
        <topology evidence="2">Peripheral membrane protein</topology>
    </subcellularLocation>
    <subcellularLocation>
        <location evidence="7">Cytoplasm</location>
        <location evidence="7">Perinuclear region</location>
    </subcellularLocation>
    <subcellularLocation>
        <location evidence="3">Early endosome membrane</location>
        <topology evidence="3">Peripheral membrane protein</topology>
    </subcellularLocation>
    <subcellularLocation>
        <location evidence="5">Endoplasmic reticulum membrane</location>
        <topology evidence="5">Peripheral membrane protein</topology>
    </subcellularLocation>
    <subcellularLocation>
        <location evidence="4">Golgi apparatus membrane</location>
        <topology evidence="4">Peripheral membrane protein</topology>
    </subcellularLocation>
    <subcellularLocation>
        <location evidence="8">Late endosome membrane</location>
        <topology evidence="8">Peripheral membrane protein</topology>
    </subcellularLocation>
    <subcellularLocation>
        <location evidence="21">Lysosome membrane</location>
        <topology evidence="21">Peripheral membrane protein</topology>
    </subcellularLocation>
    <subcellularLocation>
        <location evidence="6">Mitochondrion outer membrane</location>
        <topology evidence="6">Peripheral membrane protein</topology>
    </subcellularLocation>
    <subcellularLocation>
        <location evidence="1">Nucleus</location>
    </subcellularLocation>
</comment>
<evidence type="ECO:0000313" key="27">
    <source>
        <dbReference type="Ensembl" id="ENSMAMP00000049646.1"/>
    </source>
</evidence>
<dbReference type="FunFam" id="2.30.29.30:FF:000585">
    <property type="entry name" value="target of rapamycin complex 2 subunit MAPKAP1 isoform X3"/>
    <property type="match status" value="1"/>
</dbReference>
<dbReference type="InterPro" id="IPR032679">
    <property type="entry name" value="Sin1_N"/>
</dbReference>
<evidence type="ECO:0000256" key="2">
    <source>
        <dbReference type="ARBA" id="ARBA00004202"/>
    </source>
</evidence>
<evidence type="ECO:0000256" key="13">
    <source>
        <dbReference type="ARBA" id="ARBA00022753"/>
    </source>
</evidence>
<dbReference type="GO" id="GO:0005634">
    <property type="term" value="C:nucleus"/>
    <property type="evidence" value="ECO:0007669"/>
    <property type="project" value="UniProtKB-SubCell"/>
</dbReference>
<keyword evidence="16" id="KW-0333">Golgi apparatus</keyword>
<dbReference type="Pfam" id="PF16978">
    <property type="entry name" value="CRIM"/>
    <property type="match status" value="1"/>
</dbReference>
<dbReference type="InterPro" id="IPR031313">
    <property type="entry name" value="Sin1_PH_dom"/>
</dbReference>
<keyword evidence="13" id="KW-0967">Endosome</keyword>
<dbReference type="AlphaFoldDB" id="A0A7N8XEA7"/>
<dbReference type="GO" id="GO:0048471">
    <property type="term" value="C:perinuclear region of cytoplasm"/>
    <property type="evidence" value="ECO:0007669"/>
    <property type="project" value="UniProtKB-SubCell"/>
</dbReference>
<reference evidence="27" key="1">
    <citation type="submission" date="2025-08" db="UniProtKB">
        <authorList>
            <consortium name="Ensembl"/>
        </authorList>
    </citation>
    <scope>IDENTIFICATION</scope>
</reference>
<evidence type="ECO:0000256" key="7">
    <source>
        <dbReference type="ARBA" id="ARBA00004556"/>
    </source>
</evidence>
<dbReference type="GO" id="GO:0000139">
    <property type="term" value="C:Golgi membrane"/>
    <property type="evidence" value="ECO:0007669"/>
    <property type="project" value="UniProtKB-SubCell"/>
</dbReference>
<dbReference type="Proteomes" id="UP000261640">
    <property type="component" value="Unplaced"/>
</dbReference>
<dbReference type="GO" id="GO:0005741">
    <property type="term" value="C:mitochondrial outer membrane"/>
    <property type="evidence" value="ECO:0007669"/>
    <property type="project" value="UniProtKB-SubCell"/>
</dbReference>
<evidence type="ECO:0000313" key="28">
    <source>
        <dbReference type="Proteomes" id="UP000261640"/>
    </source>
</evidence>
<dbReference type="Ensembl" id="ENSMAMT00000064075.1">
    <property type="protein sequence ID" value="ENSMAMP00000049646.1"/>
    <property type="gene ID" value="ENSMAMG00000022749.2"/>
</dbReference>
<evidence type="ECO:0000259" key="23">
    <source>
        <dbReference type="Pfam" id="PF05422"/>
    </source>
</evidence>
<dbReference type="PANTHER" id="PTHR13335:SF1">
    <property type="entry name" value="TARGET OF RAPAMYCIN COMPLEX 2 SUBUNIT MAPKAP1"/>
    <property type="match status" value="1"/>
</dbReference>
<dbReference type="GO" id="GO:0005886">
    <property type="term" value="C:plasma membrane"/>
    <property type="evidence" value="ECO:0007669"/>
    <property type="project" value="UniProtKB-SubCell"/>
</dbReference>
<evidence type="ECO:0000259" key="25">
    <source>
        <dbReference type="Pfam" id="PF16979"/>
    </source>
</evidence>
<dbReference type="Gene3D" id="2.30.29.30">
    <property type="entry name" value="Pleckstrin-homology domain (PH domain)/Phosphotyrosine-binding domain (PTB)"/>
    <property type="match status" value="1"/>
</dbReference>
<keyword evidence="11" id="KW-1003">Cell membrane</keyword>
<keyword evidence="20" id="KW-0539">Nucleus</keyword>
<evidence type="ECO:0000256" key="9">
    <source>
        <dbReference type="ARBA" id="ARBA00009407"/>
    </source>
</evidence>
<keyword evidence="18" id="KW-0472">Membrane</keyword>
<dbReference type="InterPro" id="IPR057339">
    <property type="entry name" value="RBD_SIN1"/>
</dbReference>
<evidence type="ECO:0000256" key="12">
    <source>
        <dbReference type="ARBA" id="ARBA00022490"/>
    </source>
</evidence>
<dbReference type="GO" id="GO:0005546">
    <property type="term" value="F:phosphatidylinositol-4,5-bisphosphate binding"/>
    <property type="evidence" value="ECO:0007669"/>
    <property type="project" value="TreeGrafter"/>
</dbReference>
<dbReference type="InterPro" id="IPR008828">
    <property type="entry name" value="Sin1/Avo1"/>
</dbReference>
<feature type="domain" description="SIN1-type PH" evidence="25">
    <location>
        <begin position="365"/>
        <end position="448"/>
    </location>
</feature>
<feature type="domain" description="Sin1 N-terminal" evidence="23">
    <location>
        <begin position="18"/>
        <end position="137"/>
    </location>
</feature>
<comment type="similarity">
    <text evidence="9">Belongs to the SIN1 family.</text>
</comment>
<evidence type="ECO:0000256" key="17">
    <source>
        <dbReference type="ARBA" id="ARBA00023128"/>
    </source>
</evidence>
<evidence type="ECO:0000256" key="8">
    <source>
        <dbReference type="ARBA" id="ARBA00004633"/>
    </source>
</evidence>
<dbReference type="GO" id="GO:0005789">
    <property type="term" value="C:endoplasmic reticulum membrane"/>
    <property type="evidence" value="ECO:0007669"/>
    <property type="project" value="UniProtKB-SubCell"/>
</dbReference>
<dbReference type="GO" id="GO:0031932">
    <property type="term" value="C:TORC2 complex"/>
    <property type="evidence" value="ECO:0007669"/>
    <property type="project" value="InterPro"/>
</dbReference>
<evidence type="ECO:0000256" key="1">
    <source>
        <dbReference type="ARBA" id="ARBA00004123"/>
    </source>
</evidence>
<dbReference type="Pfam" id="PF05422">
    <property type="entry name" value="SIN1"/>
    <property type="match status" value="1"/>
</dbReference>
<dbReference type="PANTHER" id="PTHR13335">
    <property type="entry name" value="TARGET OF RAPAMYCIN COMPLEX 2 SUBUNIT MAPKAP1"/>
    <property type="match status" value="1"/>
</dbReference>
<protein>
    <recommendedName>
        <fullName evidence="10">Target of rapamycin complex 2 subunit MAPKAP1</fullName>
    </recommendedName>
    <alternativeName>
        <fullName evidence="22">Stress-activated map kinase-interacting protein 1</fullName>
    </alternativeName>
</protein>
<sequence>MAFLDNPAIILAHIRQSHVTSDDTGMCEMVLIDQDVDLEKCQLALVPGSSCGSTGSGSLSEGGNSVTDNHACDLSQSMDITSSWDFGIRRRSNTAQRLERLRKERQNQIKCKNIQWKERTSSQSVDDVGSLFEKRDFKDRPRSTGIKSTLSLRLEQCPQQLNNPFNEYSKFDGKGHIGTTATKKIDVYLSMQIAQEKVHPMTVVTIANARVHDLIGLICWQYTSEGREPKLNENVNAYCLHIAEDDGEVDTDFPPLDSNEPIHKFGFSTLALVEKYSSPGLASRQSLFVRINAAHGFSLIPVDSLKVTMKEILQKALKKRKGSQKGSGPMYRLEKQTEPNIAVDLDSTLESQNTLEFCLVRENSISGEKVEIDPVANQKASTKFWIRQKPISIDSDHLCACDLVEERSPSHAIFKVTYLSNHDYKPLYFESDAATVNEIVLKVNYILESRASTSRADYFAQKQRKLSRRTSFSFQKDKKTGQ</sequence>
<feature type="domain" description="CRIM" evidence="24">
    <location>
        <begin position="147"/>
        <end position="275"/>
    </location>
</feature>
<evidence type="ECO:0000256" key="4">
    <source>
        <dbReference type="ARBA" id="ARBA00004395"/>
    </source>
</evidence>
<evidence type="ECO:0000256" key="3">
    <source>
        <dbReference type="ARBA" id="ARBA00004220"/>
    </source>
</evidence>
<dbReference type="GO" id="GO:0005765">
    <property type="term" value="C:lysosomal membrane"/>
    <property type="evidence" value="ECO:0007669"/>
    <property type="project" value="UniProtKB-SubCell"/>
</dbReference>
<evidence type="ECO:0000256" key="15">
    <source>
        <dbReference type="ARBA" id="ARBA00022824"/>
    </source>
</evidence>
<keyword evidence="15" id="KW-0256">Endoplasmic reticulum</keyword>
<keyword evidence="12" id="KW-0963">Cytoplasm</keyword>
<dbReference type="GO" id="GO:0031901">
    <property type="term" value="C:early endosome membrane"/>
    <property type="evidence" value="ECO:0007669"/>
    <property type="project" value="UniProtKB-SubCell"/>
</dbReference>
<reference evidence="27" key="2">
    <citation type="submission" date="2025-09" db="UniProtKB">
        <authorList>
            <consortium name="Ensembl"/>
        </authorList>
    </citation>
    <scope>IDENTIFICATION</scope>
</reference>
<evidence type="ECO:0000256" key="11">
    <source>
        <dbReference type="ARBA" id="ARBA00022475"/>
    </source>
</evidence>
<dbReference type="GO" id="GO:0031902">
    <property type="term" value="C:late endosome membrane"/>
    <property type="evidence" value="ECO:0007669"/>
    <property type="project" value="UniProtKB-SubCell"/>
</dbReference>
<evidence type="ECO:0000256" key="5">
    <source>
        <dbReference type="ARBA" id="ARBA00004406"/>
    </source>
</evidence>
<evidence type="ECO:0000259" key="26">
    <source>
        <dbReference type="Pfam" id="PF25322"/>
    </source>
</evidence>
<evidence type="ECO:0000256" key="16">
    <source>
        <dbReference type="ARBA" id="ARBA00023034"/>
    </source>
</evidence>
<dbReference type="GeneTree" id="ENSGT00390000000642"/>
<feature type="domain" description="Target of rapamycin complex 2 subunit MAPKAP1-like Ras-binding" evidence="26">
    <location>
        <begin position="295"/>
        <end position="361"/>
    </location>
</feature>
<accession>A0A7N8XEA7</accession>
<evidence type="ECO:0000256" key="6">
    <source>
        <dbReference type="ARBA" id="ARBA00004450"/>
    </source>
</evidence>
<dbReference type="Pfam" id="PF25322">
    <property type="entry name" value="RBD_SIN1"/>
    <property type="match status" value="1"/>
</dbReference>
<dbReference type="GO" id="GO:0140767">
    <property type="term" value="F:enzyme-substrate adaptor activity"/>
    <property type="evidence" value="ECO:0007669"/>
    <property type="project" value="UniProtKB-ARBA"/>
</dbReference>
<dbReference type="InterPro" id="IPR011993">
    <property type="entry name" value="PH-like_dom_sf"/>
</dbReference>
<proteinExistence type="inferred from homology"/>
<evidence type="ECO:0000256" key="14">
    <source>
        <dbReference type="ARBA" id="ARBA00022787"/>
    </source>
</evidence>